<proteinExistence type="predicted"/>
<name>A0A1H0ZV26_9FLAO</name>
<dbReference type="AlphaFoldDB" id="A0A1H0ZV26"/>
<organism evidence="1 2">
    <name type="scientific">Chryseobacterium soldanellicola</name>
    <dbReference type="NCBI Taxonomy" id="311333"/>
    <lineage>
        <taxon>Bacteria</taxon>
        <taxon>Pseudomonadati</taxon>
        <taxon>Bacteroidota</taxon>
        <taxon>Flavobacteriia</taxon>
        <taxon>Flavobacteriales</taxon>
        <taxon>Weeksellaceae</taxon>
        <taxon>Chryseobacterium group</taxon>
        <taxon>Chryseobacterium</taxon>
    </lineage>
</organism>
<accession>A0A1H0ZV26</accession>
<dbReference type="STRING" id="311333.SAMN05421664_1091"/>
<keyword evidence="2" id="KW-1185">Reference proteome</keyword>
<sequence>MNFNVADKKSISKYLHLQEISHFEKTSQRDNYIWNWSNYA</sequence>
<reference evidence="2" key="1">
    <citation type="submission" date="2016-10" db="EMBL/GenBank/DDBJ databases">
        <authorList>
            <person name="Varghese N."/>
            <person name="Submissions S."/>
        </authorList>
    </citation>
    <scope>NUCLEOTIDE SEQUENCE [LARGE SCALE GENOMIC DNA]</scope>
    <source>
        <strain evidence="2">DSM 17072</strain>
    </source>
</reference>
<gene>
    <name evidence="1" type="ORF">SAMN05421664_1091</name>
</gene>
<evidence type="ECO:0000313" key="1">
    <source>
        <dbReference type="EMBL" id="SDQ31202.1"/>
    </source>
</evidence>
<dbReference type="Proteomes" id="UP000199627">
    <property type="component" value="Unassembled WGS sequence"/>
</dbReference>
<protein>
    <submittedName>
        <fullName evidence="1">Uncharacterized protein</fullName>
    </submittedName>
</protein>
<dbReference type="EMBL" id="FNKL01000002">
    <property type="protein sequence ID" value="SDQ31202.1"/>
    <property type="molecule type" value="Genomic_DNA"/>
</dbReference>
<evidence type="ECO:0000313" key="2">
    <source>
        <dbReference type="Proteomes" id="UP000199627"/>
    </source>
</evidence>